<comment type="similarity">
    <text evidence="3">Belongs to the CcmC/CycZ/HelC family.</text>
</comment>
<dbReference type="InterPro" id="IPR002541">
    <property type="entry name" value="Cyt_c_assembly"/>
</dbReference>
<dbReference type="GO" id="GO:0020037">
    <property type="term" value="F:heme binding"/>
    <property type="evidence" value="ECO:0007669"/>
    <property type="project" value="InterPro"/>
</dbReference>
<dbReference type="InterPro" id="IPR045062">
    <property type="entry name" value="Cyt_c_biogenesis_CcsA/CcmC"/>
</dbReference>
<keyword evidence="8 9" id="KW-0472">Membrane</keyword>
<dbReference type="RefSeq" id="WP_090699357.1">
    <property type="nucleotide sequence ID" value="NZ_FNHH01000002.1"/>
</dbReference>
<keyword evidence="6" id="KW-0201">Cytochrome c-type biogenesis</keyword>
<dbReference type="AlphaFoldDB" id="A0A1G9MWH7"/>
<evidence type="ECO:0000256" key="9">
    <source>
        <dbReference type="SAM" id="Phobius"/>
    </source>
</evidence>
<evidence type="ECO:0000256" key="5">
    <source>
        <dbReference type="ARBA" id="ARBA00022692"/>
    </source>
</evidence>
<keyword evidence="5 9" id="KW-0812">Transmembrane</keyword>
<dbReference type="STRING" id="990371.SAMN05421813_102135"/>
<evidence type="ECO:0000259" key="10">
    <source>
        <dbReference type="Pfam" id="PF01578"/>
    </source>
</evidence>
<proteinExistence type="inferred from homology"/>
<reference evidence="12" key="1">
    <citation type="submission" date="2016-10" db="EMBL/GenBank/DDBJ databases">
        <authorList>
            <person name="Varghese N."/>
            <person name="Submissions S."/>
        </authorList>
    </citation>
    <scope>NUCLEOTIDE SEQUENCE [LARGE SCALE GENOMIC DNA]</scope>
    <source>
        <strain evidence="12">DSM 24536</strain>
    </source>
</reference>
<dbReference type="OrthoDB" id="9814290at2"/>
<feature type="transmembrane region" description="Helical" evidence="9">
    <location>
        <begin position="143"/>
        <end position="160"/>
    </location>
</feature>
<evidence type="ECO:0000256" key="4">
    <source>
        <dbReference type="ARBA" id="ARBA00016463"/>
    </source>
</evidence>
<sequence length="221" mass="25154">MNKSWWKILATVLVLFSIIAGFLFHVPAKPILNETIRNIHFHVPMWFSMIVMLTVSFIYSIRFLNSSNENDDLMAVESANVGIVFGVLGLVTGAVWAKFTWGEAWSNDPKQNSAAIALLVYLAYLVLRNSLEEEQKRGRISAVYNIFAFPIMVVLLFILPRMTDSLHPGNGGNPGFNTKDMAPELRPVFYPAVLGWILISTWIATIRYRIRKIENKQYDNN</sequence>
<protein>
    <recommendedName>
        <fullName evidence="4">Heme exporter protein C</fullName>
    </recommendedName>
</protein>
<dbReference type="GO" id="GO:0015232">
    <property type="term" value="F:heme transmembrane transporter activity"/>
    <property type="evidence" value="ECO:0007669"/>
    <property type="project" value="InterPro"/>
</dbReference>
<feature type="transmembrane region" description="Helical" evidence="9">
    <location>
        <begin position="81"/>
        <end position="101"/>
    </location>
</feature>
<dbReference type="Proteomes" id="UP000199226">
    <property type="component" value="Unassembled WGS sequence"/>
</dbReference>
<dbReference type="PANTHER" id="PTHR30071:SF1">
    <property type="entry name" value="CYTOCHROME B_B6 PROTEIN-RELATED"/>
    <property type="match status" value="1"/>
</dbReference>
<dbReference type="InterPro" id="IPR003557">
    <property type="entry name" value="Cyt_c_biogenesis_CcmC"/>
</dbReference>
<keyword evidence="12" id="KW-1185">Reference proteome</keyword>
<evidence type="ECO:0000256" key="7">
    <source>
        <dbReference type="ARBA" id="ARBA00022989"/>
    </source>
</evidence>
<evidence type="ECO:0000256" key="6">
    <source>
        <dbReference type="ARBA" id="ARBA00022748"/>
    </source>
</evidence>
<comment type="function">
    <text evidence="1">Required for the export of heme to the periplasm for the biogenesis of c-type cytochromes.</text>
</comment>
<evidence type="ECO:0000256" key="3">
    <source>
        <dbReference type="ARBA" id="ARBA00005840"/>
    </source>
</evidence>
<dbReference type="EMBL" id="FNHH01000002">
    <property type="protein sequence ID" value="SDL78371.1"/>
    <property type="molecule type" value="Genomic_DNA"/>
</dbReference>
<name>A0A1G9MWH7_9SPHI</name>
<dbReference type="GO" id="GO:0017004">
    <property type="term" value="P:cytochrome complex assembly"/>
    <property type="evidence" value="ECO:0007669"/>
    <property type="project" value="UniProtKB-KW"/>
</dbReference>
<evidence type="ECO:0000313" key="12">
    <source>
        <dbReference type="Proteomes" id="UP000199226"/>
    </source>
</evidence>
<organism evidence="11 12">
    <name type="scientific">Daejeonella rubra</name>
    <dbReference type="NCBI Taxonomy" id="990371"/>
    <lineage>
        <taxon>Bacteria</taxon>
        <taxon>Pseudomonadati</taxon>
        <taxon>Bacteroidota</taxon>
        <taxon>Sphingobacteriia</taxon>
        <taxon>Sphingobacteriales</taxon>
        <taxon>Sphingobacteriaceae</taxon>
        <taxon>Daejeonella</taxon>
    </lineage>
</organism>
<feature type="transmembrane region" description="Helical" evidence="9">
    <location>
        <begin position="188"/>
        <end position="208"/>
    </location>
</feature>
<feature type="domain" description="Cytochrome c assembly protein" evidence="10">
    <location>
        <begin position="10"/>
        <end position="162"/>
    </location>
</feature>
<gene>
    <name evidence="11" type="ORF">SAMN05421813_102135</name>
</gene>
<dbReference type="PRINTS" id="PR01386">
    <property type="entry name" value="CCMCBIOGNSIS"/>
</dbReference>
<accession>A0A1G9MWH7</accession>
<keyword evidence="7 9" id="KW-1133">Transmembrane helix</keyword>
<comment type="subcellular location">
    <subcellularLocation>
        <location evidence="2">Membrane</location>
        <topology evidence="2">Multi-pass membrane protein</topology>
    </subcellularLocation>
</comment>
<dbReference type="PANTHER" id="PTHR30071">
    <property type="entry name" value="HEME EXPORTER PROTEIN C"/>
    <property type="match status" value="1"/>
</dbReference>
<dbReference type="GO" id="GO:0005886">
    <property type="term" value="C:plasma membrane"/>
    <property type="evidence" value="ECO:0007669"/>
    <property type="project" value="TreeGrafter"/>
</dbReference>
<feature type="transmembrane region" description="Helical" evidence="9">
    <location>
        <begin position="44"/>
        <end position="61"/>
    </location>
</feature>
<evidence type="ECO:0000313" key="11">
    <source>
        <dbReference type="EMBL" id="SDL78371.1"/>
    </source>
</evidence>
<evidence type="ECO:0000256" key="8">
    <source>
        <dbReference type="ARBA" id="ARBA00023136"/>
    </source>
</evidence>
<feature type="transmembrane region" description="Helical" evidence="9">
    <location>
        <begin position="113"/>
        <end position="131"/>
    </location>
</feature>
<evidence type="ECO:0000256" key="1">
    <source>
        <dbReference type="ARBA" id="ARBA00002442"/>
    </source>
</evidence>
<dbReference type="Pfam" id="PF01578">
    <property type="entry name" value="Cytochrom_C_asm"/>
    <property type="match status" value="1"/>
</dbReference>
<evidence type="ECO:0000256" key="2">
    <source>
        <dbReference type="ARBA" id="ARBA00004141"/>
    </source>
</evidence>